<dbReference type="EMBL" id="MU006095">
    <property type="protein sequence ID" value="KAF2839204.1"/>
    <property type="molecule type" value="Genomic_DNA"/>
</dbReference>
<dbReference type="OrthoDB" id="3542212at2759"/>
<gene>
    <name evidence="1" type="ORF">M501DRAFT_1051319</name>
</gene>
<sequence length="116" mass="13099">MDSLDSFQFHYFGCIENASIIYVIGEWNSLASHHDFLKSSQMQELGDLLKGVMSMDFMFHLPLSQSDLMLSAPAISLGRYFIKSGEYQRDSFVQSIFYRSMIPQARLQAGGGLIGM</sequence>
<dbReference type="PANTHER" id="PTHR42052">
    <property type="entry name" value="ABM DOMAIN-CONTAINING PROTEIN"/>
    <property type="match status" value="1"/>
</dbReference>
<dbReference type="Proteomes" id="UP000799429">
    <property type="component" value="Unassembled WGS sequence"/>
</dbReference>
<evidence type="ECO:0000313" key="2">
    <source>
        <dbReference type="Proteomes" id="UP000799429"/>
    </source>
</evidence>
<dbReference type="Gene3D" id="3.30.70.100">
    <property type="match status" value="1"/>
</dbReference>
<protein>
    <recommendedName>
        <fullName evidence="3">ABM domain-containing protein</fullName>
    </recommendedName>
</protein>
<dbReference type="PANTHER" id="PTHR42052:SF1">
    <property type="entry name" value="ABM DOMAIN-CONTAINING PROTEIN"/>
    <property type="match status" value="1"/>
</dbReference>
<organism evidence="1 2">
    <name type="scientific">Patellaria atrata CBS 101060</name>
    <dbReference type="NCBI Taxonomy" id="1346257"/>
    <lineage>
        <taxon>Eukaryota</taxon>
        <taxon>Fungi</taxon>
        <taxon>Dikarya</taxon>
        <taxon>Ascomycota</taxon>
        <taxon>Pezizomycotina</taxon>
        <taxon>Dothideomycetes</taxon>
        <taxon>Dothideomycetes incertae sedis</taxon>
        <taxon>Patellariales</taxon>
        <taxon>Patellariaceae</taxon>
        <taxon>Patellaria</taxon>
    </lineage>
</organism>
<comment type="caution">
    <text evidence="1">The sequence shown here is derived from an EMBL/GenBank/DDBJ whole genome shotgun (WGS) entry which is preliminary data.</text>
</comment>
<proteinExistence type="predicted"/>
<keyword evidence="2" id="KW-1185">Reference proteome</keyword>
<evidence type="ECO:0008006" key="3">
    <source>
        <dbReference type="Google" id="ProtNLM"/>
    </source>
</evidence>
<dbReference type="AlphaFoldDB" id="A0A9P4VT40"/>
<accession>A0A9P4VT40</accession>
<name>A0A9P4VT40_9PEZI</name>
<evidence type="ECO:0000313" key="1">
    <source>
        <dbReference type="EMBL" id="KAF2839204.1"/>
    </source>
</evidence>
<reference evidence="1" key="1">
    <citation type="journal article" date="2020" name="Stud. Mycol.">
        <title>101 Dothideomycetes genomes: a test case for predicting lifestyles and emergence of pathogens.</title>
        <authorList>
            <person name="Haridas S."/>
            <person name="Albert R."/>
            <person name="Binder M."/>
            <person name="Bloem J."/>
            <person name="Labutti K."/>
            <person name="Salamov A."/>
            <person name="Andreopoulos B."/>
            <person name="Baker S."/>
            <person name="Barry K."/>
            <person name="Bills G."/>
            <person name="Bluhm B."/>
            <person name="Cannon C."/>
            <person name="Castanera R."/>
            <person name="Culley D."/>
            <person name="Daum C."/>
            <person name="Ezra D."/>
            <person name="Gonzalez J."/>
            <person name="Henrissat B."/>
            <person name="Kuo A."/>
            <person name="Liang C."/>
            <person name="Lipzen A."/>
            <person name="Lutzoni F."/>
            <person name="Magnuson J."/>
            <person name="Mondo S."/>
            <person name="Nolan M."/>
            <person name="Ohm R."/>
            <person name="Pangilinan J."/>
            <person name="Park H.-J."/>
            <person name="Ramirez L."/>
            <person name="Alfaro M."/>
            <person name="Sun H."/>
            <person name="Tritt A."/>
            <person name="Yoshinaga Y."/>
            <person name="Zwiers L.-H."/>
            <person name="Turgeon B."/>
            <person name="Goodwin S."/>
            <person name="Spatafora J."/>
            <person name="Crous P."/>
            <person name="Grigoriev I."/>
        </authorList>
    </citation>
    <scope>NUCLEOTIDE SEQUENCE</scope>
    <source>
        <strain evidence="1">CBS 101060</strain>
    </source>
</reference>